<reference evidence="2 3" key="1">
    <citation type="submission" date="2011-08" db="EMBL/GenBank/DDBJ databases">
        <authorList>
            <person name="Lin Y."/>
            <person name="Hao X."/>
            <person name="Johnstone L."/>
            <person name="Miller S.J."/>
            <person name="Wei G."/>
            <person name="Rensing C."/>
        </authorList>
    </citation>
    <scope>NUCLEOTIDE SEQUENCE [LARGE SCALE GENOMIC DNA]</scope>
    <source>
        <strain evidence="2 3">K42</strain>
    </source>
</reference>
<dbReference type="EMBL" id="AGBF01000019">
    <property type="protein sequence ID" value="EGX60149.1"/>
    <property type="molecule type" value="Genomic_DNA"/>
</dbReference>
<keyword evidence="3" id="KW-1185">Reference proteome</keyword>
<feature type="region of interest" description="Disordered" evidence="1">
    <location>
        <begin position="1"/>
        <end position="20"/>
    </location>
</feature>
<gene>
    <name evidence="2" type="ORF">SZN_09511</name>
</gene>
<dbReference type="PATRIC" id="fig|700597.3.peg.1853"/>
<feature type="region of interest" description="Disordered" evidence="1">
    <location>
        <begin position="124"/>
        <end position="158"/>
    </location>
</feature>
<evidence type="ECO:0000313" key="2">
    <source>
        <dbReference type="EMBL" id="EGX60149.1"/>
    </source>
</evidence>
<evidence type="ECO:0000256" key="1">
    <source>
        <dbReference type="SAM" id="MobiDB-lite"/>
    </source>
</evidence>
<evidence type="ECO:0000313" key="3">
    <source>
        <dbReference type="Proteomes" id="UP000004217"/>
    </source>
</evidence>
<feature type="compositionally biased region" description="Low complexity" evidence="1">
    <location>
        <begin position="1"/>
        <end position="12"/>
    </location>
</feature>
<protein>
    <submittedName>
        <fullName evidence="2">Uncharacterized protein</fullName>
    </submittedName>
</protein>
<dbReference type="Proteomes" id="UP000004217">
    <property type="component" value="Unassembled WGS sequence"/>
</dbReference>
<dbReference type="RefSeq" id="WP_007493691.1">
    <property type="nucleotide sequence ID" value="NZ_AGBF01000019.1"/>
</dbReference>
<comment type="caution">
    <text evidence="2">The sequence shown here is derived from an EMBL/GenBank/DDBJ whole genome shotgun (WGS) entry which is preliminary data.</text>
</comment>
<organism evidence="2 3">
    <name type="scientific">Streptomyces zinciresistens K42</name>
    <dbReference type="NCBI Taxonomy" id="700597"/>
    <lineage>
        <taxon>Bacteria</taxon>
        <taxon>Bacillati</taxon>
        <taxon>Actinomycetota</taxon>
        <taxon>Actinomycetes</taxon>
        <taxon>Kitasatosporales</taxon>
        <taxon>Streptomycetaceae</taxon>
        <taxon>Streptomyces</taxon>
    </lineage>
</organism>
<dbReference type="AlphaFoldDB" id="G2G8T4"/>
<dbReference type="OrthoDB" id="4331054at2"/>
<proteinExistence type="predicted"/>
<accession>G2G8T4</accession>
<sequence length="180" mass="18639">MEQSTQPTTTAAPPGPPPLDAIRASYQRARALADRIVGLGQVIPTSVETYRYLGADHFAVRIHFGTGLEAGRGLLTAAAHIDAQPTRDDERAHARWGGVVWIEAQTTADGVQVVARALLNTTDADQLLPRSDTPPSPQAPAAAEPTPPTPAASTDPAGVVVPAITPVVPLATAHTPETGA</sequence>
<name>G2G8T4_9ACTN</name>